<feature type="region of interest" description="Disordered" evidence="2">
    <location>
        <begin position="118"/>
        <end position="158"/>
    </location>
</feature>
<dbReference type="PANTHER" id="PTHR12932">
    <property type="entry name" value="P25 ALPHA-RELATED"/>
    <property type="match status" value="1"/>
</dbReference>
<dbReference type="RefSeq" id="XP_017772743.1">
    <property type="nucleotide sequence ID" value="XM_017917254.1"/>
</dbReference>
<reference evidence="4" key="1">
    <citation type="submission" date="2025-08" db="UniProtKB">
        <authorList>
            <consortium name="RefSeq"/>
        </authorList>
    </citation>
    <scope>IDENTIFICATION</scope>
    <source>
        <tissue evidence="4">Whole Larva</tissue>
    </source>
</reference>
<dbReference type="Pfam" id="PF05517">
    <property type="entry name" value="p25-alpha"/>
    <property type="match status" value="1"/>
</dbReference>
<dbReference type="SUPFAM" id="SSF47473">
    <property type="entry name" value="EF-hand"/>
    <property type="match status" value="1"/>
</dbReference>
<organism evidence="3 4">
    <name type="scientific">Nicrophorus vespilloides</name>
    <name type="common">Boreal carrion beetle</name>
    <dbReference type="NCBI Taxonomy" id="110193"/>
    <lineage>
        <taxon>Eukaryota</taxon>
        <taxon>Metazoa</taxon>
        <taxon>Ecdysozoa</taxon>
        <taxon>Arthropoda</taxon>
        <taxon>Hexapoda</taxon>
        <taxon>Insecta</taxon>
        <taxon>Pterygota</taxon>
        <taxon>Neoptera</taxon>
        <taxon>Endopterygota</taxon>
        <taxon>Coleoptera</taxon>
        <taxon>Polyphaga</taxon>
        <taxon>Staphyliniformia</taxon>
        <taxon>Silphidae</taxon>
        <taxon>Nicrophorinae</taxon>
        <taxon>Nicrophorus</taxon>
    </lineage>
</organism>
<accession>A0ABM1MDU3</accession>
<protein>
    <submittedName>
        <fullName evidence="4">TPPP family protein CG45057-like</fullName>
    </submittedName>
</protein>
<comment type="similarity">
    <text evidence="1">Belongs to the TPPP family.</text>
</comment>
<dbReference type="Gene3D" id="1.10.238.10">
    <property type="entry name" value="EF-hand"/>
    <property type="match status" value="1"/>
</dbReference>
<sequence>MATFDEVFKAFSKFGDTNSDGKTISLSQSDKWMKQAGIFDKVITTTDTSIHFKKLKSMKLNLAEYNKFLDDLAQTKKVPVDEIKSKMMKCSIPGLSGVAVPVNSAAVDRLTDTSKYTGAHKERFDSSGKGKGLAGREDVTENTGYVGGYKNQGTYGKK</sequence>
<name>A0ABM1MDU3_NICVS</name>
<proteinExistence type="inferred from homology"/>
<dbReference type="InterPro" id="IPR011992">
    <property type="entry name" value="EF-hand-dom_pair"/>
</dbReference>
<keyword evidence="3" id="KW-1185">Reference proteome</keyword>
<feature type="compositionally biased region" description="Basic and acidic residues" evidence="2">
    <location>
        <begin position="119"/>
        <end position="139"/>
    </location>
</feature>
<dbReference type="PANTHER" id="PTHR12932:SF9">
    <property type="entry name" value="TUBULIN POLYMERIZATION-PROMOTING PROTEIN HOMOLOG"/>
    <property type="match status" value="1"/>
</dbReference>
<dbReference type="InterPro" id="IPR008907">
    <property type="entry name" value="TPP/p25"/>
</dbReference>
<dbReference type="Proteomes" id="UP000695000">
    <property type="component" value="Unplaced"/>
</dbReference>
<evidence type="ECO:0000313" key="4">
    <source>
        <dbReference type="RefSeq" id="XP_017772743.1"/>
    </source>
</evidence>
<evidence type="ECO:0000256" key="2">
    <source>
        <dbReference type="SAM" id="MobiDB-lite"/>
    </source>
</evidence>
<dbReference type="GeneID" id="108559884"/>
<gene>
    <name evidence="4" type="primary">LOC108559884</name>
</gene>
<evidence type="ECO:0000256" key="1">
    <source>
        <dbReference type="ARBA" id="ARBA00010994"/>
    </source>
</evidence>
<evidence type="ECO:0000313" key="3">
    <source>
        <dbReference type="Proteomes" id="UP000695000"/>
    </source>
</evidence>